<dbReference type="PANTHER" id="PTHR36503:SF1">
    <property type="entry name" value="BLR2520 PROTEIN"/>
    <property type="match status" value="1"/>
</dbReference>
<name>A0ABT8SL69_9CAUL</name>
<dbReference type="InterPro" id="IPR029068">
    <property type="entry name" value="Glyas_Bleomycin-R_OHBP_Dase"/>
</dbReference>
<dbReference type="InterPro" id="IPR004360">
    <property type="entry name" value="Glyas_Fos-R_dOase_dom"/>
</dbReference>
<dbReference type="Proteomes" id="UP001169063">
    <property type="component" value="Unassembled WGS sequence"/>
</dbReference>
<organism evidence="2 3">
    <name type="scientific">Peiella sedimenti</name>
    <dbReference type="NCBI Taxonomy" id="3061083"/>
    <lineage>
        <taxon>Bacteria</taxon>
        <taxon>Pseudomonadati</taxon>
        <taxon>Pseudomonadota</taxon>
        <taxon>Alphaproteobacteria</taxon>
        <taxon>Caulobacterales</taxon>
        <taxon>Caulobacteraceae</taxon>
        <taxon>Peiella</taxon>
    </lineage>
</organism>
<dbReference type="CDD" id="cd07251">
    <property type="entry name" value="VOC_like"/>
    <property type="match status" value="1"/>
</dbReference>
<gene>
    <name evidence="2" type="ORF">Q0812_07690</name>
</gene>
<reference evidence="2" key="1">
    <citation type="submission" date="2023-07" db="EMBL/GenBank/DDBJ databases">
        <title>Brevundimonas soil sp. nov., isolated from the soil of chemical plant.</title>
        <authorList>
            <person name="Wu N."/>
        </authorList>
    </citation>
    <scope>NUCLEOTIDE SEQUENCE</scope>
    <source>
        <strain evidence="2">XZ-24</strain>
    </source>
</reference>
<protein>
    <submittedName>
        <fullName evidence="2">VOC family protein</fullName>
    </submittedName>
</protein>
<keyword evidence="3" id="KW-1185">Reference proteome</keyword>
<dbReference type="InterPro" id="IPR037523">
    <property type="entry name" value="VOC_core"/>
</dbReference>
<comment type="caution">
    <text evidence="2">The sequence shown here is derived from an EMBL/GenBank/DDBJ whole genome shotgun (WGS) entry which is preliminary data.</text>
</comment>
<dbReference type="SUPFAM" id="SSF54593">
    <property type="entry name" value="Glyoxalase/Bleomycin resistance protein/Dihydroxybiphenyl dioxygenase"/>
    <property type="match status" value="1"/>
</dbReference>
<evidence type="ECO:0000313" key="3">
    <source>
        <dbReference type="Proteomes" id="UP001169063"/>
    </source>
</evidence>
<dbReference type="Pfam" id="PF00903">
    <property type="entry name" value="Glyoxalase"/>
    <property type="match status" value="1"/>
</dbReference>
<dbReference type="Gene3D" id="3.10.180.10">
    <property type="entry name" value="2,3-Dihydroxybiphenyl 1,2-Dioxygenase, domain 1"/>
    <property type="match status" value="1"/>
</dbReference>
<accession>A0ABT8SL69</accession>
<sequence length="139" mass="14906">MLETRITAVTLGVADVERSLAFYARLGWKPRAQFPGVAFISLNGLVLCLYADLASDSGTSSRSASGGLVAVAHNVRNRDQVDEALTLAEEAGAAITRPAHDADWGGRSGYFADPDGHLWEVAWNPHWPMDEQGRVNLGG</sequence>
<dbReference type="PANTHER" id="PTHR36503">
    <property type="entry name" value="BLR2520 PROTEIN"/>
    <property type="match status" value="1"/>
</dbReference>
<proteinExistence type="predicted"/>
<evidence type="ECO:0000313" key="2">
    <source>
        <dbReference type="EMBL" id="MDO1559307.1"/>
    </source>
</evidence>
<dbReference type="EMBL" id="JAUKTR010000003">
    <property type="protein sequence ID" value="MDO1559307.1"/>
    <property type="molecule type" value="Genomic_DNA"/>
</dbReference>
<feature type="domain" description="VOC" evidence="1">
    <location>
        <begin position="5"/>
        <end position="124"/>
    </location>
</feature>
<dbReference type="PROSITE" id="PS51819">
    <property type="entry name" value="VOC"/>
    <property type="match status" value="1"/>
</dbReference>
<evidence type="ECO:0000259" key="1">
    <source>
        <dbReference type="PROSITE" id="PS51819"/>
    </source>
</evidence>
<dbReference type="RefSeq" id="WP_302109743.1">
    <property type="nucleotide sequence ID" value="NZ_JAUKTR010000003.1"/>
</dbReference>